<dbReference type="EMBL" id="MLYV02000567">
    <property type="protein sequence ID" value="PSR82959.1"/>
    <property type="molecule type" value="Genomic_DNA"/>
</dbReference>
<dbReference type="AlphaFoldDB" id="A0A2R6P0V2"/>
<name>A0A2R6P0V2_9APHY</name>
<evidence type="ECO:0000313" key="2">
    <source>
        <dbReference type="Proteomes" id="UP000186601"/>
    </source>
</evidence>
<protein>
    <submittedName>
        <fullName evidence="1">Uncharacterized protein</fullName>
    </submittedName>
</protein>
<dbReference type="Proteomes" id="UP000186601">
    <property type="component" value="Unassembled WGS sequence"/>
</dbReference>
<organism evidence="1 2">
    <name type="scientific">Hermanssonia centrifuga</name>
    <dbReference type="NCBI Taxonomy" id="98765"/>
    <lineage>
        <taxon>Eukaryota</taxon>
        <taxon>Fungi</taxon>
        <taxon>Dikarya</taxon>
        <taxon>Basidiomycota</taxon>
        <taxon>Agaricomycotina</taxon>
        <taxon>Agaricomycetes</taxon>
        <taxon>Polyporales</taxon>
        <taxon>Meruliaceae</taxon>
        <taxon>Hermanssonia</taxon>
    </lineage>
</organism>
<comment type="caution">
    <text evidence="1">The sequence shown here is derived from an EMBL/GenBank/DDBJ whole genome shotgun (WGS) entry which is preliminary data.</text>
</comment>
<keyword evidence="2" id="KW-1185">Reference proteome</keyword>
<evidence type="ECO:0000313" key="1">
    <source>
        <dbReference type="EMBL" id="PSR82959.1"/>
    </source>
</evidence>
<proteinExistence type="predicted"/>
<reference evidence="1 2" key="1">
    <citation type="submission" date="2018-02" db="EMBL/GenBank/DDBJ databases">
        <title>Genome sequence of the basidiomycete white-rot fungus Phlebia centrifuga.</title>
        <authorList>
            <person name="Granchi Z."/>
            <person name="Peng M."/>
            <person name="de Vries R.P."/>
            <person name="Hilden K."/>
            <person name="Makela M.R."/>
            <person name="Grigoriev I."/>
            <person name="Riley R."/>
        </authorList>
    </citation>
    <scope>NUCLEOTIDE SEQUENCE [LARGE SCALE GENOMIC DNA]</scope>
    <source>
        <strain evidence="1 2">FBCC195</strain>
    </source>
</reference>
<accession>A0A2R6P0V2</accession>
<gene>
    <name evidence="1" type="ORF">PHLCEN_2v5929</name>
</gene>
<sequence>MNLGIPPMSNPPPPSTFTLPELDPMYNGQEIYLSVAEQMFECVIEQTTKKASSSYMGASSPSA</sequence>